<name>A0A5N8VVR4_9ACTN</name>
<protein>
    <submittedName>
        <fullName evidence="1">Uncharacterized protein</fullName>
    </submittedName>
</protein>
<dbReference type="InterPro" id="IPR025335">
    <property type="entry name" value="DUF4241"/>
</dbReference>
<dbReference type="Proteomes" id="UP000326979">
    <property type="component" value="Unassembled WGS sequence"/>
</dbReference>
<comment type="caution">
    <text evidence="1">The sequence shown here is derived from an EMBL/GenBank/DDBJ whole genome shotgun (WGS) entry which is preliminary data.</text>
</comment>
<gene>
    <name evidence="1" type="ORF">FNH04_02555</name>
</gene>
<dbReference type="Pfam" id="PF14025">
    <property type="entry name" value="DUF4241"/>
    <property type="match status" value="1"/>
</dbReference>
<accession>A0A5N8VVR4</accession>
<keyword evidence="2" id="KW-1185">Reference proteome</keyword>
<sequence length="101" mass="10889">MLLGAEPPVFREPALTEGDDVRLLRDGDFFGFATDGAADCFADVFGWEALAHNYRRFLLDQEDDAGESLGEGYIRTTYGATGGDLVSVVVESGSLPDLRAL</sequence>
<reference evidence="1 2" key="1">
    <citation type="submission" date="2019-07" db="EMBL/GenBank/DDBJ databases">
        <title>New species of Amycolatopsis and Streptomyces.</title>
        <authorList>
            <person name="Duangmal K."/>
            <person name="Teo W.F.A."/>
            <person name="Lipun K."/>
        </authorList>
    </citation>
    <scope>NUCLEOTIDE SEQUENCE [LARGE SCALE GENOMIC DNA]</scope>
    <source>
        <strain evidence="1 2">TISTR 2346</strain>
    </source>
</reference>
<proteinExistence type="predicted"/>
<dbReference type="EMBL" id="VJZE01000007">
    <property type="protein sequence ID" value="MPY38872.1"/>
    <property type="molecule type" value="Genomic_DNA"/>
</dbReference>
<dbReference type="AlphaFoldDB" id="A0A5N8VVR4"/>
<organism evidence="1 2">
    <name type="scientific">Streptomyces phyllanthi</name>
    <dbReference type="NCBI Taxonomy" id="1803180"/>
    <lineage>
        <taxon>Bacteria</taxon>
        <taxon>Bacillati</taxon>
        <taxon>Actinomycetota</taxon>
        <taxon>Actinomycetes</taxon>
        <taxon>Kitasatosporales</taxon>
        <taxon>Streptomycetaceae</taxon>
        <taxon>Streptomyces</taxon>
    </lineage>
</organism>
<evidence type="ECO:0000313" key="2">
    <source>
        <dbReference type="Proteomes" id="UP000326979"/>
    </source>
</evidence>
<dbReference type="OrthoDB" id="9789980at2"/>
<evidence type="ECO:0000313" key="1">
    <source>
        <dbReference type="EMBL" id="MPY38872.1"/>
    </source>
</evidence>